<proteinExistence type="predicted"/>
<sequence length="203" mass="23980">MCACVELNERGCANKCLHMFKLIFNRSLQLVQNQQILRLFFGSNFSSHENIAFEAKMHNYFPVIIQNLFIRLNIHHNADFYVEKSKHFLTIITVILHDYNTYEIFYDIRILLRYYYYLLSSVRCNSTVASIISNNCQTKKGEHSIKVCAFATSDIMYVRNNNNINDNKYDNDDDDNDNIIININKIIIEMCKKSWVVPCFFLQ</sequence>
<reference evidence="1 2" key="1">
    <citation type="journal article" date="2024" name="Ann. Entomol. Soc. Am.">
        <title>Genomic analyses of the southern and eastern yellowjacket wasps (Hymenoptera: Vespidae) reveal evolutionary signatures of social life.</title>
        <authorList>
            <person name="Catto M.A."/>
            <person name="Caine P.B."/>
            <person name="Orr S.E."/>
            <person name="Hunt B.G."/>
            <person name="Goodisman M.A.D."/>
        </authorList>
    </citation>
    <scope>NUCLEOTIDE SEQUENCE [LARGE SCALE GENOMIC DNA]</scope>
    <source>
        <strain evidence="1">232</strain>
        <tissue evidence="1">Head and thorax</tissue>
    </source>
</reference>
<dbReference type="AlphaFoldDB" id="A0ABD2BUD3"/>
<comment type="caution">
    <text evidence="1">The sequence shown here is derived from an EMBL/GenBank/DDBJ whole genome shotgun (WGS) entry which is preliminary data.</text>
</comment>
<dbReference type="Proteomes" id="UP001607303">
    <property type="component" value="Unassembled WGS sequence"/>
</dbReference>
<keyword evidence="2" id="KW-1185">Reference proteome</keyword>
<organism evidence="1 2">
    <name type="scientific">Vespula maculifrons</name>
    <name type="common">Eastern yellow jacket</name>
    <name type="synonym">Wasp</name>
    <dbReference type="NCBI Taxonomy" id="7453"/>
    <lineage>
        <taxon>Eukaryota</taxon>
        <taxon>Metazoa</taxon>
        <taxon>Ecdysozoa</taxon>
        <taxon>Arthropoda</taxon>
        <taxon>Hexapoda</taxon>
        <taxon>Insecta</taxon>
        <taxon>Pterygota</taxon>
        <taxon>Neoptera</taxon>
        <taxon>Endopterygota</taxon>
        <taxon>Hymenoptera</taxon>
        <taxon>Apocrita</taxon>
        <taxon>Aculeata</taxon>
        <taxon>Vespoidea</taxon>
        <taxon>Vespidae</taxon>
        <taxon>Vespinae</taxon>
        <taxon>Vespula</taxon>
    </lineage>
</organism>
<name>A0ABD2BUD3_VESMC</name>
<gene>
    <name evidence="1" type="ORF">V1477_012901</name>
</gene>
<dbReference type="EMBL" id="JAYRBN010000066">
    <property type="protein sequence ID" value="KAL2736392.1"/>
    <property type="molecule type" value="Genomic_DNA"/>
</dbReference>
<evidence type="ECO:0000313" key="2">
    <source>
        <dbReference type="Proteomes" id="UP001607303"/>
    </source>
</evidence>
<evidence type="ECO:0000313" key="1">
    <source>
        <dbReference type="EMBL" id="KAL2736392.1"/>
    </source>
</evidence>
<protein>
    <submittedName>
        <fullName evidence="1">Uncharacterized protein</fullName>
    </submittedName>
</protein>
<accession>A0ABD2BUD3</accession>